<dbReference type="Proteomes" id="UP000000437">
    <property type="component" value="Chromosome 1"/>
</dbReference>
<evidence type="ECO:0000313" key="1">
    <source>
        <dbReference type="Proteomes" id="UP000000437"/>
    </source>
</evidence>
<name>A0AC58JFT9_DANRE</name>
<organism evidence="1 2">
    <name type="scientific">Danio rerio</name>
    <name type="common">Zebrafish</name>
    <name type="synonym">Brachydanio rerio</name>
    <dbReference type="NCBI Taxonomy" id="7955"/>
    <lineage>
        <taxon>Eukaryota</taxon>
        <taxon>Metazoa</taxon>
        <taxon>Chordata</taxon>
        <taxon>Craniata</taxon>
        <taxon>Vertebrata</taxon>
        <taxon>Euteleostomi</taxon>
        <taxon>Actinopterygii</taxon>
        <taxon>Neopterygii</taxon>
        <taxon>Teleostei</taxon>
        <taxon>Ostariophysi</taxon>
        <taxon>Cypriniformes</taxon>
        <taxon>Danionidae</taxon>
        <taxon>Danioninae</taxon>
        <taxon>Danio</taxon>
    </lineage>
</organism>
<reference evidence="2" key="1">
    <citation type="submission" date="2025-08" db="UniProtKB">
        <authorList>
            <consortium name="RefSeq"/>
        </authorList>
    </citation>
    <scope>IDENTIFICATION</scope>
    <source>
        <strain evidence="2">Tuebingen</strain>
        <tissue evidence="2">Fibroblasts and whole tissue</tissue>
    </source>
</reference>
<gene>
    <name evidence="2" type="primary">LOC793449</name>
</gene>
<evidence type="ECO:0000313" key="2">
    <source>
        <dbReference type="RefSeq" id="XP_073805351.1"/>
    </source>
</evidence>
<accession>A0AC58JFT9</accession>
<sequence length="300" mass="33180">MNCFFLHRTESLQQSKTKNGNSYTQVFGVMEASKVQMNLTSSEIRIVLVGKTGVGKSAAANTILGENAFRSDVSSSSVTTDCDKVRKNVNGQKVAIIDTPGLFDTKEKCTVIEEKIKLCISLSAPGPHVFLIVLQLGRFTEEEKKTMEQIQNIFGERASKYTMVLFTHGENLKRTQKSIHKFVDESPDLLDFIKTTSGRYLAFDNNANDPEQVNVLFEQIAQLMTVNGEEYYTNDDLRAAERAIEEEKARLLQLKIKEQEARDRAERNNNFLKAGLVVAGGAAAATVSAAAVGVKPCCLQ</sequence>
<protein>
    <submittedName>
        <fullName evidence="2">GTPase IMAP family member 9-like isoform X2</fullName>
    </submittedName>
</protein>
<dbReference type="RefSeq" id="XP_073805351.1">
    <property type="nucleotide sequence ID" value="XM_073949250.1"/>
</dbReference>
<proteinExistence type="predicted"/>
<keyword evidence="1" id="KW-1185">Reference proteome</keyword>